<dbReference type="PROSITE" id="PS00636">
    <property type="entry name" value="DNAJ_1"/>
    <property type="match status" value="1"/>
</dbReference>
<dbReference type="CDD" id="cd10747">
    <property type="entry name" value="DnaJ_C"/>
    <property type="match status" value="1"/>
</dbReference>
<reference evidence="10" key="1">
    <citation type="submission" date="2018-05" db="EMBL/GenBank/DDBJ databases">
        <authorList>
            <person name="Lanie J.A."/>
            <person name="Ng W.-L."/>
            <person name="Kazmierczak K.M."/>
            <person name="Andrzejewski T.M."/>
            <person name="Davidsen T.M."/>
            <person name="Wayne K.J."/>
            <person name="Tettelin H."/>
            <person name="Glass J.I."/>
            <person name="Rusch D."/>
            <person name="Podicherti R."/>
            <person name="Tsui H.-C.T."/>
            <person name="Winkler M.E."/>
        </authorList>
    </citation>
    <scope>NUCLEOTIDE SEQUENCE</scope>
</reference>
<dbReference type="InterPro" id="IPR001305">
    <property type="entry name" value="HSP_DnaJ_Cys-rich_dom"/>
</dbReference>
<evidence type="ECO:0000256" key="7">
    <source>
        <dbReference type="ARBA" id="ARBA00023016"/>
    </source>
</evidence>
<dbReference type="CDD" id="cd10719">
    <property type="entry name" value="DnaJ_zf"/>
    <property type="match status" value="1"/>
</dbReference>
<evidence type="ECO:0000256" key="4">
    <source>
        <dbReference type="ARBA" id="ARBA00022737"/>
    </source>
</evidence>
<dbReference type="Pfam" id="PF00684">
    <property type="entry name" value="DnaJ_CXXCXGXG"/>
    <property type="match status" value="1"/>
</dbReference>
<keyword evidence="1" id="KW-0963">Cytoplasm</keyword>
<dbReference type="CDD" id="cd06257">
    <property type="entry name" value="DnaJ"/>
    <property type="match status" value="1"/>
</dbReference>
<dbReference type="GO" id="GO:0031072">
    <property type="term" value="F:heat shock protein binding"/>
    <property type="evidence" value="ECO:0007669"/>
    <property type="project" value="InterPro"/>
</dbReference>
<evidence type="ECO:0000256" key="6">
    <source>
        <dbReference type="ARBA" id="ARBA00022833"/>
    </source>
</evidence>
<dbReference type="Gene3D" id="2.10.230.10">
    <property type="entry name" value="Heat shock protein DnaJ, cysteine-rich domain"/>
    <property type="match status" value="1"/>
</dbReference>
<dbReference type="HAMAP" id="MF_01152">
    <property type="entry name" value="DnaJ"/>
    <property type="match status" value="1"/>
</dbReference>
<keyword evidence="6" id="KW-0862">Zinc</keyword>
<dbReference type="SUPFAM" id="SSF49493">
    <property type="entry name" value="HSP40/DnaJ peptide-binding domain"/>
    <property type="match status" value="2"/>
</dbReference>
<dbReference type="GO" id="GO:0009408">
    <property type="term" value="P:response to heat"/>
    <property type="evidence" value="ECO:0007669"/>
    <property type="project" value="InterPro"/>
</dbReference>
<dbReference type="SUPFAM" id="SSF46565">
    <property type="entry name" value="Chaperone J-domain"/>
    <property type="match status" value="1"/>
</dbReference>
<dbReference type="GO" id="GO:0006260">
    <property type="term" value="P:DNA replication"/>
    <property type="evidence" value="ECO:0007669"/>
    <property type="project" value="UniProtKB-KW"/>
</dbReference>
<protein>
    <recommendedName>
        <fullName evidence="9">J domain-containing protein</fullName>
    </recommendedName>
</protein>
<dbReference type="PANTHER" id="PTHR43096:SF48">
    <property type="entry name" value="CHAPERONE PROTEIN DNAJ"/>
    <property type="match status" value="1"/>
</dbReference>
<name>A0A381T368_9ZZZZ</name>
<dbReference type="GO" id="GO:0005737">
    <property type="term" value="C:cytoplasm"/>
    <property type="evidence" value="ECO:0007669"/>
    <property type="project" value="TreeGrafter"/>
</dbReference>
<dbReference type="PROSITE" id="PS50076">
    <property type="entry name" value="DNAJ_2"/>
    <property type="match status" value="1"/>
</dbReference>
<dbReference type="Pfam" id="PF01556">
    <property type="entry name" value="DnaJ_C"/>
    <property type="match status" value="1"/>
</dbReference>
<organism evidence="10">
    <name type="scientific">marine metagenome</name>
    <dbReference type="NCBI Taxonomy" id="408172"/>
    <lineage>
        <taxon>unclassified sequences</taxon>
        <taxon>metagenomes</taxon>
        <taxon>ecological metagenomes</taxon>
    </lineage>
</organism>
<dbReference type="InterPro" id="IPR036869">
    <property type="entry name" value="J_dom_sf"/>
</dbReference>
<dbReference type="PRINTS" id="PR00625">
    <property type="entry name" value="JDOMAIN"/>
</dbReference>
<dbReference type="GO" id="GO:0008270">
    <property type="term" value="F:zinc ion binding"/>
    <property type="evidence" value="ECO:0007669"/>
    <property type="project" value="UniProtKB-KW"/>
</dbReference>
<keyword evidence="8" id="KW-0143">Chaperone</keyword>
<evidence type="ECO:0000259" key="9">
    <source>
        <dbReference type="PROSITE" id="PS50076"/>
    </source>
</evidence>
<dbReference type="InterPro" id="IPR018253">
    <property type="entry name" value="DnaJ_domain_CS"/>
</dbReference>
<dbReference type="SUPFAM" id="SSF57938">
    <property type="entry name" value="DnaJ/Hsp40 cysteine-rich domain"/>
    <property type="match status" value="1"/>
</dbReference>
<evidence type="ECO:0000256" key="1">
    <source>
        <dbReference type="ARBA" id="ARBA00022490"/>
    </source>
</evidence>
<dbReference type="Pfam" id="PF00226">
    <property type="entry name" value="DnaJ"/>
    <property type="match status" value="1"/>
</dbReference>
<dbReference type="Gene3D" id="2.60.260.20">
    <property type="entry name" value="Urease metallochaperone UreE, N-terminal domain"/>
    <property type="match status" value="2"/>
</dbReference>
<dbReference type="FunFam" id="2.60.260.20:FF:000005">
    <property type="entry name" value="Chaperone protein dnaJ 1, mitochondrial"/>
    <property type="match status" value="1"/>
</dbReference>
<evidence type="ECO:0000256" key="5">
    <source>
        <dbReference type="ARBA" id="ARBA00022771"/>
    </source>
</evidence>
<proteinExistence type="inferred from homology"/>
<dbReference type="Gene3D" id="1.10.287.110">
    <property type="entry name" value="DnaJ domain"/>
    <property type="match status" value="1"/>
</dbReference>
<evidence type="ECO:0000256" key="3">
    <source>
        <dbReference type="ARBA" id="ARBA00022723"/>
    </source>
</evidence>
<dbReference type="PANTHER" id="PTHR43096">
    <property type="entry name" value="DNAJ HOMOLOG 1, MITOCHONDRIAL-RELATED"/>
    <property type="match status" value="1"/>
</dbReference>
<keyword evidence="2" id="KW-0235">DNA replication</keyword>
<dbReference type="AlphaFoldDB" id="A0A381T368"/>
<keyword evidence="5" id="KW-0863">Zinc-finger</keyword>
<dbReference type="EMBL" id="UINC01003901">
    <property type="protein sequence ID" value="SVA10179.1"/>
    <property type="molecule type" value="Genomic_DNA"/>
</dbReference>
<gene>
    <name evidence="10" type="ORF">METZ01_LOCUS63033</name>
</gene>
<dbReference type="GO" id="GO:0042026">
    <property type="term" value="P:protein refolding"/>
    <property type="evidence" value="ECO:0007669"/>
    <property type="project" value="TreeGrafter"/>
</dbReference>
<dbReference type="InterPro" id="IPR012724">
    <property type="entry name" value="DnaJ"/>
</dbReference>
<dbReference type="InterPro" id="IPR001623">
    <property type="entry name" value="DnaJ_domain"/>
</dbReference>
<dbReference type="InterPro" id="IPR002939">
    <property type="entry name" value="DnaJ_C"/>
</dbReference>
<keyword evidence="4" id="KW-0677">Repeat</keyword>
<dbReference type="GO" id="GO:0005524">
    <property type="term" value="F:ATP binding"/>
    <property type="evidence" value="ECO:0007669"/>
    <property type="project" value="InterPro"/>
</dbReference>
<dbReference type="FunFam" id="1.10.287.110:FF:000034">
    <property type="entry name" value="Chaperone protein DnaJ"/>
    <property type="match status" value="1"/>
</dbReference>
<dbReference type="InterPro" id="IPR008971">
    <property type="entry name" value="HSP40/DnaJ_pept-bd"/>
</dbReference>
<keyword evidence="7" id="KW-0346">Stress response</keyword>
<keyword evidence="3" id="KW-0479">Metal-binding</keyword>
<evidence type="ECO:0000256" key="8">
    <source>
        <dbReference type="ARBA" id="ARBA00023186"/>
    </source>
</evidence>
<sequence length="355" mass="38259">MGVSKDAPGDTIKKAYRKLALKYHPDKNPGDEGAEKNFKEAAEAYSILSDSQKRSQYDQFGHAGVGMGGAQGGGFGGGVHMNMEDIFSQFGDIFGGSPFESIFGGGRQRNSRSKGSDIRIKLSLTFEEIATGTEKKIKIKRSILSDGVTFNTCSTCNGNGQVMQITNTVLGRMQQTSVCPRCSGNGKIVGNRPPGVAPDGMIKKEKTINIKVPAGVESGNYMTVDGQGNENIQGSPGDLLVVFEEKNHQYFVRDGENIFIEVTISYPDAVLGTKIDIPTLDGVSTLKIPSGIQSGKLLRMRSKGFPMLRTSSRGDQIVRVILNTPDSVSRGSKKIIEKLSNELGPIKNPFSKIDL</sequence>
<evidence type="ECO:0000313" key="10">
    <source>
        <dbReference type="EMBL" id="SVA10179.1"/>
    </source>
</evidence>
<feature type="domain" description="J" evidence="9">
    <location>
        <begin position="1"/>
        <end position="61"/>
    </location>
</feature>
<dbReference type="InterPro" id="IPR036410">
    <property type="entry name" value="HSP_DnaJ_Cys-rich_dom_sf"/>
</dbReference>
<dbReference type="SMART" id="SM00271">
    <property type="entry name" value="DnaJ"/>
    <property type="match status" value="1"/>
</dbReference>
<accession>A0A381T368</accession>
<dbReference type="GO" id="GO:0051082">
    <property type="term" value="F:unfolded protein binding"/>
    <property type="evidence" value="ECO:0007669"/>
    <property type="project" value="InterPro"/>
</dbReference>
<evidence type="ECO:0000256" key="2">
    <source>
        <dbReference type="ARBA" id="ARBA00022705"/>
    </source>
</evidence>